<proteinExistence type="predicted"/>
<comment type="caution">
    <text evidence="1">The sequence shown here is derived from an EMBL/GenBank/DDBJ whole genome shotgun (WGS) entry which is preliminary data.</text>
</comment>
<name>A0A921US35_SORBI</name>
<dbReference type="EMBL" id="CM027681">
    <property type="protein sequence ID" value="KAG0542244.1"/>
    <property type="molecule type" value="Genomic_DNA"/>
</dbReference>
<protein>
    <submittedName>
        <fullName evidence="1">Uncharacterized protein</fullName>
    </submittedName>
</protein>
<gene>
    <name evidence="1" type="ORF">BDA96_02G086400</name>
</gene>
<sequence>MAPYFFDEFGTKCPTSSKKTTVSDRERLKWNNDFQDLLTGNQQSNRIRHHQYITIVHRDAPRRRNALLLSW</sequence>
<organism evidence="1 2">
    <name type="scientific">Sorghum bicolor</name>
    <name type="common">Sorghum</name>
    <name type="synonym">Sorghum vulgare</name>
    <dbReference type="NCBI Taxonomy" id="4558"/>
    <lineage>
        <taxon>Eukaryota</taxon>
        <taxon>Viridiplantae</taxon>
        <taxon>Streptophyta</taxon>
        <taxon>Embryophyta</taxon>
        <taxon>Tracheophyta</taxon>
        <taxon>Spermatophyta</taxon>
        <taxon>Magnoliopsida</taxon>
        <taxon>Liliopsida</taxon>
        <taxon>Poales</taxon>
        <taxon>Poaceae</taxon>
        <taxon>PACMAD clade</taxon>
        <taxon>Panicoideae</taxon>
        <taxon>Andropogonodae</taxon>
        <taxon>Andropogoneae</taxon>
        <taxon>Sorghinae</taxon>
        <taxon>Sorghum</taxon>
    </lineage>
</organism>
<evidence type="ECO:0000313" key="1">
    <source>
        <dbReference type="EMBL" id="KAG0542244.1"/>
    </source>
</evidence>
<evidence type="ECO:0000313" key="2">
    <source>
        <dbReference type="Proteomes" id="UP000807115"/>
    </source>
</evidence>
<dbReference type="AlphaFoldDB" id="A0A921US35"/>
<reference evidence="1" key="2">
    <citation type="submission" date="2020-10" db="EMBL/GenBank/DDBJ databases">
        <authorList>
            <person name="Cooper E.A."/>
            <person name="Brenton Z.W."/>
            <person name="Flinn B.S."/>
            <person name="Jenkins J."/>
            <person name="Shu S."/>
            <person name="Flowers D."/>
            <person name="Luo F."/>
            <person name="Wang Y."/>
            <person name="Xia P."/>
            <person name="Barry K."/>
            <person name="Daum C."/>
            <person name="Lipzen A."/>
            <person name="Yoshinaga Y."/>
            <person name="Schmutz J."/>
            <person name="Saski C."/>
            <person name="Vermerris W."/>
            <person name="Kresovich S."/>
        </authorList>
    </citation>
    <scope>NUCLEOTIDE SEQUENCE</scope>
</reference>
<accession>A0A921US35</accession>
<dbReference type="Proteomes" id="UP000807115">
    <property type="component" value="Chromosome 2"/>
</dbReference>
<reference evidence="1" key="1">
    <citation type="journal article" date="2019" name="BMC Genomics">
        <title>A new reference genome for Sorghum bicolor reveals high levels of sequence similarity between sweet and grain genotypes: implications for the genetics of sugar metabolism.</title>
        <authorList>
            <person name="Cooper E.A."/>
            <person name="Brenton Z.W."/>
            <person name="Flinn B.S."/>
            <person name="Jenkins J."/>
            <person name="Shu S."/>
            <person name="Flowers D."/>
            <person name="Luo F."/>
            <person name="Wang Y."/>
            <person name="Xia P."/>
            <person name="Barry K."/>
            <person name="Daum C."/>
            <person name="Lipzen A."/>
            <person name="Yoshinaga Y."/>
            <person name="Schmutz J."/>
            <person name="Saski C."/>
            <person name="Vermerris W."/>
            <person name="Kresovich S."/>
        </authorList>
    </citation>
    <scope>NUCLEOTIDE SEQUENCE</scope>
</reference>